<comment type="caution">
    <text evidence="1">The sequence shown here is derived from an EMBL/GenBank/DDBJ whole genome shotgun (WGS) entry which is preliminary data.</text>
</comment>
<proteinExistence type="predicted"/>
<sequence>MQIPVRLSAALAQISGTPRLQVTVSDGATVADVIEALTALYPDLASRLQRAVPMVAGRHAAPEDRINDGEEVAFLLPVAGGAR</sequence>
<accession>A0A7C1JJU1</accession>
<dbReference type="Gene3D" id="3.10.20.30">
    <property type="match status" value="1"/>
</dbReference>
<evidence type="ECO:0000313" key="1">
    <source>
        <dbReference type="EMBL" id="HDX31346.1"/>
    </source>
</evidence>
<dbReference type="CDD" id="cd17040">
    <property type="entry name" value="Ubl_MoaD_like"/>
    <property type="match status" value="1"/>
</dbReference>
<name>A0A7C1JJU1_9CHLR</name>
<organism evidence="1">
    <name type="scientific">Caldilinea aerophila</name>
    <dbReference type="NCBI Taxonomy" id="133453"/>
    <lineage>
        <taxon>Bacteria</taxon>
        <taxon>Bacillati</taxon>
        <taxon>Chloroflexota</taxon>
        <taxon>Caldilineae</taxon>
        <taxon>Caldilineales</taxon>
        <taxon>Caldilineaceae</taxon>
        <taxon>Caldilinea</taxon>
    </lineage>
</organism>
<dbReference type="EMBL" id="DSMG01000082">
    <property type="protein sequence ID" value="HDX31346.1"/>
    <property type="molecule type" value="Genomic_DNA"/>
</dbReference>
<reference evidence="1" key="1">
    <citation type="journal article" date="2020" name="mSystems">
        <title>Genome- and Community-Level Interaction Insights into Carbon Utilization and Element Cycling Functions of Hydrothermarchaeota in Hydrothermal Sediment.</title>
        <authorList>
            <person name="Zhou Z."/>
            <person name="Liu Y."/>
            <person name="Xu W."/>
            <person name="Pan J."/>
            <person name="Luo Z.H."/>
            <person name="Li M."/>
        </authorList>
    </citation>
    <scope>NUCLEOTIDE SEQUENCE [LARGE SCALE GENOMIC DNA]</scope>
    <source>
        <strain evidence="1">SpSt-289</strain>
    </source>
</reference>
<dbReference type="InterPro" id="IPR003749">
    <property type="entry name" value="ThiS/MoaD-like"/>
</dbReference>
<dbReference type="SUPFAM" id="SSF54285">
    <property type="entry name" value="MoaD/ThiS"/>
    <property type="match status" value="1"/>
</dbReference>
<dbReference type="InterPro" id="IPR016155">
    <property type="entry name" value="Mopterin_synth/thiamin_S_b"/>
</dbReference>
<dbReference type="Pfam" id="PF02597">
    <property type="entry name" value="ThiS"/>
    <property type="match status" value="1"/>
</dbReference>
<gene>
    <name evidence="1" type="ORF">ENQ20_07610</name>
</gene>
<protein>
    <submittedName>
        <fullName evidence="1">MoaD/ThiS family protein</fullName>
    </submittedName>
</protein>
<dbReference type="AlphaFoldDB" id="A0A7C1JJU1"/>
<dbReference type="InterPro" id="IPR012675">
    <property type="entry name" value="Beta-grasp_dom_sf"/>
</dbReference>